<dbReference type="HOGENOM" id="CLU_3045039_0_0_5"/>
<gene>
    <name evidence="1" type="ORF">SKA53_05278</name>
</gene>
<evidence type="ECO:0000313" key="1">
    <source>
        <dbReference type="EMBL" id="EAQ06473.1"/>
    </source>
</evidence>
<dbReference type="AlphaFoldDB" id="A3V6E9"/>
<protein>
    <submittedName>
        <fullName evidence="1">Uncharacterized protein</fullName>
    </submittedName>
</protein>
<organism evidence="1 2">
    <name type="scientific">Yoonia vestfoldensis SKA53</name>
    <dbReference type="NCBI Taxonomy" id="314232"/>
    <lineage>
        <taxon>Bacteria</taxon>
        <taxon>Pseudomonadati</taxon>
        <taxon>Pseudomonadota</taxon>
        <taxon>Alphaproteobacteria</taxon>
        <taxon>Rhodobacterales</taxon>
        <taxon>Paracoccaceae</taxon>
        <taxon>Yoonia</taxon>
    </lineage>
</organism>
<accession>A3V6E9</accession>
<evidence type="ECO:0000313" key="2">
    <source>
        <dbReference type="Proteomes" id="UP000004507"/>
    </source>
</evidence>
<reference evidence="1 2" key="1">
    <citation type="submission" date="2006-01" db="EMBL/GenBank/DDBJ databases">
        <authorList>
            <person name="Hagstrom A."/>
            <person name="Ferriera S."/>
            <person name="Johnson J."/>
            <person name="Kravitz S."/>
            <person name="Halpern A."/>
            <person name="Remington K."/>
            <person name="Beeson K."/>
            <person name="Tran B."/>
            <person name="Rogers Y.-H."/>
            <person name="Friedman R."/>
            <person name="Venter J.C."/>
        </authorList>
    </citation>
    <scope>NUCLEOTIDE SEQUENCE [LARGE SCALE GENOMIC DNA]</scope>
    <source>
        <strain evidence="1 2">SKA53</strain>
    </source>
</reference>
<keyword evidence="2" id="KW-1185">Reference proteome</keyword>
<proteinExistence type="predicted"/>
<comment type="caution">
    <text evidence="1">The sequence shown here is derived from an EMBL/GenBank/DDBJ whole genome shotgun (WGS) entry which is preliminary data.</text>
</comment>
<sequence length="54" mass="6425">MMFPPEGRGVRFLLRDRDLDDLIDMLSSLWQTLRWRCIAQRRVIDVVALECFGN</sequence>
<name>A3V6E9_9RHOB</name>
<dbReference type="EMBL" id="AAMS01000005">
    <property type="protein sequence ID" value="EAQ06473.1"/>
    <property type="molecule type" value="Genomic_DNA"/>
</dbReference>
<dbReference type="Proteomes" id="UP000004507">
    <property type="component" value="Unassembled WGS sequence"/>
</dbReference>